<comment type="caution">
    <text evidence="1">The sequence shown here is derived from an EMBL/GenBank/DDBJ whole genome shotgun (WGS) entry which is preliminary data.</text>
</comment>
<organism evidence="1 2">
    <name type="scientific">Alishewanella longhuensis</name>
    <dbReference type="NCBI Taxonomy" id="1091037"/>
    <lineage>
        <taxon>Bacteria</taxon>
        <taxon>Pseudomonadati</taxon>
        <taxon>Pseudomonadota</taxon>
        <taxon>Gammaproteobacteria</taxon>
        <taxon>Alteromonadales</taxon>
        <taxon>Alteromonadaceae</taxon>
        <taxon>Alishewanella</taxon>
    </lineage>
</organism>
<evidence type="ECO:0000313" key="2">
    <source>
        <dbReference type="Proteomes" id="UP000659697"/>
    </source>
</evidence>
<evidence type="ECO:0000313" key="1">
    <source>
        <dbReference type="EMBL" id="GHG67845.1"/>
    </source>
</evidence>
<accession>A0ABQ3KYZ3</accession>
<sequence length="81" mass="8917">MSLDNLDTAPGNQEYPVKLQLILKNADGYKAMLNGQMLKVGDMLAAYKVLSITADKVVLVSENGQMQLTINNNSIKTYEPE</sequence>
<protein>
    <submittedName>
        <fullName evidence="1">Uncharacterized protein</fullName>
    </submittedName>
</protein>
<name>A0ABQ3KYZ3_9ALTE</name>
<dbReference type="EMBL" id="BNAO01000003">
    <property type="protein sequence ID" value="GHG67845.1"/>
    <property type="molecule type" value="Genomic_DNA"/>
</dbReference>
<dbReference type="Proteomes" id="UP000659697">
    <property type="component" value="Unassembled WGS sequence"/>
</dbReference>
<proteinExistence type="predicted"/>
<reference evidence="2" key="1">
    <citation type="journal article" date="2019" name="Int. J. Syst. Evol. Microbiol.">
        <title>The Global Catalogue of Microorganisms (GCM) 10K type strain sequencing project: providing services to taxonomists for standard genome sequencing and annotation.</title>
        <authorList>
            <consortium name="The Broad Institute Genomics Platform"/>
            <consortium name="The Broad Institute Genome Sequencing Center for Infectious Disease"/>
            <person name="Wu L."/>
            <person name="Ma J."/>
        </authorList>
    </citation>
    <scope>NUCLEOTIDE SEQUENCE [LARGE SCALE GENOMIC DNA]</scope>
    <source>
        <strain evidence="2">CGMCC 1.7003</strain>
    </source>
</reference>
<keyword evidence="2" id="KW-1185">Reference proteome</keyword>
<gene>
    <name evidence="1" type="ORF">GCM10010919_16850</name>
</gene>